<keyword evidence="2" id="KW-0812">Transmembrane</keyword>
<evidence type="ECO:0000256" key="1">
    <source>
        <dbReference type="SAM" id="MobiDB-lite"/>
    </source>
</evidence>
<dbReference type="Proteomes" id="UP000315647">
    <property type="component" value="Chromosome"/>
</dbReference>
<accession>A0A517QDT8</accession>
<keyword evidence="2" id="KW-0472">Membrane</keyword>
<keyword evidence="4" id="KW-1185">Reference proteome</keyword>
<feature type="compositionally biased region" description="Polar residues" evidence="1">
    <location>
        <begin position="47"/>
        <end position="59"/>
    </location>
</feature>
<gene>
    <name evidence="3" type="ORF">Enr10x_51620</name>
</gene>
<proteinExistence type="predicted"/>
<dbReference type="EMBL" id="CP037421">
    <property type="protein sequence ID" value="QDT29806.1"/>
    <property type="molecule type" value="Genomic_DNA"/>
</dbReference>
<feature type="transmembrane region" description="Helical" evidence="2">
    <location>
        <begin position="7"/>
        <end position="27"/>
    </location>
</feature>
<evidence type="ECO:0000313" key="3">
    <source>
        <dbReference type="EMBL" id="QDT29806.1"/>
    </source>
</evidence>
<feature type="region of interest" description="Disordered" evidence="1">
    <location>
        <begin position="31"/>
        <end position="60"/>
    </location>
</feature>
<name>A0A517QDT8_9PLAN</name>
<dbReference type="RefSeq" id="WP_145113980.1">
    <property type="nucleotide sequence ID" value="NZ_CP036277.1"/>
</dbReference>
<evidence type="ECO:0000256" key="2">
    <source>
        <dbReference type="SAM" id="Phobius"/>
    </source>
</evidence>
<accession>A0A518ADK6</accession>
<reference evidence="3 4" key="1">
    <citation type="submission" date="2019-03" db="EMBL/GenBank/DDBJ databases">
        <title>Deep-cultivation of Planctomycetes and their phenomic and genomic characterization uncovers novel biology.</title>
        <authorList>
            <person name="Wiegand S."/>
            <person name="Jogler M."/>
            <person name="Boedeker C."/>
            <person name="Pinto D."/>
            <person name="Vollmers J."/>
            <person name="Rivas-Marin E."/>
            <person name="Kohn T."/>
            <person name="Peeters S.H."/>
            <person name="Heuer A."/>
            <person name="Rast P."/>
            <person name="Oberbeckmann S."/>
            <person name="Bunk B."/>
            <person name="Jeske O."/>
            <person name="Meyerdierks A."/>
            <person name="Storesund J.E."/>
            <person name="Kallscheuer N."/>
            <person name="Luecker S."/>
            <person name="Lage O.M."/>
            <person name="Pohl T."/>
            <person name="Merkel B.J."/>
            <person name="Hornburger P."/>
            <person name="Mueller R.-W."/>
            <person name="Bruemmer F."/>
            <person name="Labrenz M."/>
            <person name="Spormann A.M."/>
            <person name="Op den Camp H."/>
            <person name="Overmann J."/>
            <person name="Amann R."/>
            <person name="Jetten M.S.M."/>
            <person name="Mascher T."/>
            <person name="Medema M.H."/>
            <person name="Devos D.P."/>
            <person name="Kaster A.-K."/>
            <person name="Ovreas L."/>
            <person name="Rohde M."/>
            <person name="Galperin M.Y."/>
            <person name="Jogler C."/>
        </authorList>
    </citation>
    <scope>NUCLEOTIDE SEQUENCE [LARGE SCALE GENOMIC DNA]</scope>
    <source>
        <strain evidence="3 4">Enr10</strain>
    </source>
</reference>
<protein>
    <submittedName>
        <fullName evidence="3">Uncharacterized protein</fullName>
    </submittedName>
</protein>
<keyword evidence="2" id="KW-1133">Transmembrane helix</keyword>
<dbReference type="AlphaFoldDB" id="A0A517QDT8"/>
<organism evidence="3 4">
    <name type="scientific">Gimesia panareensis</name>
    <dbReference type="NCBI Taxonomy" id="2527978"/>
    <lineage>
        <taxon>Bacteria</taxon>
        <taxon>Pseudomonadati</taxon>
        <taxon>Planctomycetota</taxon>
        <taxon>Planctomycetia</taxon>
        <taxon>Planctomycetales</taxon>
        <taxon>Planctomycetaceae</taxon>
        <taxon>Gimesia</taxon>
    </lineage>
</organism>
<sequence length="167" mass="18422">MRKPKRLMYAGGGVLILGIILGQFFGLTPGINSGPGQGEDHSESQPEENSSPIMASTESDVVPVLVQPEPRPQKTLAELPLQVLDILIDDRSYLVKAESQPREQYQPAEMEQILKLVARATGDEDGIKVRVYRTGSARVVPEKVLKEELKKAGLDSPQVEWKVHLID</sequence>
<evidence type="ECO:0000313" key="4">
    <source>
        <dbReference type="Proteomes" id="UP000315647"/>
    </source>
</evidence>